<reference evidence="4 5" key="1">
    <citation type="journal article" date="2014" name="Genome Announc.">
        <title>Genome Sequence and Methylome of Soil Bacterium Gemmatirosa kalamazoonensis KBS708T, a Member of the Rarely Cultivated Gemmatimonadetes Phylum.</title>
        <authorList>
            <person name="Debruyn J.M."/>
            <person name="Radosevich M."/>
            <person name="Wommack K.E."/>
            <person name="Polson S.W."/>
            <person name="Hauser L.J."/>
            <person name="Fawaz M.N."/>
            <person name="Korlach J."/>
            <person name="Tsai Y.C."/>
        </authorList>
    </citation>
    <scope>NUCLEOTIDE SEQUENCE [LARGE SCALE GENOMIC DNA]</scope>
    <source>
        <strain evidence="4 5">KBS708</strain>
    </source>
</reference>
<dbReference type="Pfam" id="PF13505">
    <property type="entry name" value="OMP_b-brl"/>
    <property type="match status" value="1"/>
</dbReference>
<dbReference type="InParanoid" id="W0RQG8"/>
<evidence type="ECO:0000259" key="3">
    <source>
        <dbReference type="Pfam" id="PF13505"/>
    </source>
</evidence>
<dbReference type="SUPFAM" id="SSF56925">
    <property type="entry name" value="OMPA-like"/>
    <property type="match status" value="1"/>
</dbReference>
<keyword evidence="1 2" id="KW-0732">Signal</keyword>
<proteinExistence type="predicted"/>
<dbReference type="RefSeq" id="WP_104022917.1">
    <property type="nucleotide sequence ID" value="NZ_CP007128.1"/>
</dbReference>
<evidence type="ECO:0000256" key="2">
    <source>
        <dbReference type="SAM" id="SignalP"/>
    </source>
</evidence>
<dbReference type="InterPro" id="IPR011250">
    <property type="entry name" value="OMP/PagP_B-barrel"/>
</dbReference>
<accession>W0RQG8</accession>
<feature type="domain" description="Outer membrane protein beta-barrel" evidence="3">
    <location>
        <begin position="10"/>
        <end position="146"/>
    </location>
</feature>
<dbReference type="EMBL" id="CP007128">
    <property type="protein sequence ID" value="AHG91778.1"/>
    <property type="molecule type" value="Genomic_DNA"/>
</dbReference>
<dbReference type="HOGENOM" id="CLU_1487032_0_0_0"/>
<dbReference type="Gene3D" id="2.40.160.20">
    <property type="match status" value="1"/>
</dbReference>
<feature type="signal peptide" evidence="2">
    <location>
        <begin position="1"/>
        <end position="22"/>
    </location>
</feature>
<evidence type="ECO:0000256" key="1">
    <source>
        <dbReference type="ARBA" id="ARBA00022729"/>
    </source>
</evidence>
<evidence type="ECO:0000313" key="4">
    <source>
        <dbReference type="EMBL" id="AHG91778.1"/>
    </source>
</evidence>
<gene>
    <name evidence="4" type="ORF">J421_4241</name>
</gene>
<keyword evidence="5" id="KW-1185">Reference proteome</keyword>
<feature type="chain" id="PRO_5004794705" description="Outer membrane protein beta-barrel domain-containing protein" evidence="2">
    <location>
        <begin position="23"/>
        <end position="181"/>
    </location>
</feature>
<dbReference type="AlphaFoldDB" id="W0RQG8"/>
<name>W0RQG8_9BACT</name>
<dbReference type="STRING" id="861299.J421_4241"/>
<dbReference type="Proteomes" id="UP000019151">
    <property type="component" value="Chromosome"/>
</dbReference>
<protein>
    <recommendedName>
        <fullName evidence="3">Outer membrane protein beta-barrel domain-containing protein</fullName>
    </recommendedName>
</protein>
<dbReference type="InterPro" id="IPR027385">
    <property type="entry name" value="Beta-barrel_OMP"/>
</dbReference>
<evidence type="ECO:0000313" key="5">
    <source>
        <dbReference type="Proteomes" id="UP000019151"/>
    </source>
</evidence>
<sequence length="181" mass="18600">MRRCGRIGMALGASLAASVAGAQRPLMVGLAGGVTVPQGALADGVETGWHGLGTFALGSPMQPLGLRLDAAYNRFGFKGTTASSVSSASQSVTSGTLNVTYRMPAWRTAFSPYVIAGAGAYHLACSGDARCGTATKFGWNAGLGTKLTGLGLRTFLEARFHSVAEPGADLHYFPVTLGLLF</sequence>
<dbReference type="KEGG" id="gba:J421_4241"/>
<organism evidence="4 5">
    <name type="scientific">Gemmatirosa kalamazoonensis</name>
    <dbReference type="NCBI Taxonomy" id="861299"/>
    <lineage>
        <taxon>Bacteria</taxon>
        <taxon>Pseudomonadati</taxon>
        <taxon>Gemmatimonadota</taxon>
        <taxon>Gemmatimonadia</taxon>
        <taxon>Gemmatimonadales</taxon>
        <taxon>Gemmatimonadaceae</taxon>
        <taxon>Gemmatirosa</taxon>
    </lineage>
</organism>